<comment type="caution">
    <text evidence="1">The sequence shown here is derived from an EMBL/GenBank/DDBJ whole genome shotgun (WGS) entry which is preliminary data.</text>
</comment>
<feature type="non-terminal residue" evidence="1">
    <location>
        <position position="135"/>
    </location>
</feature>
<sequence length="135" mass="14901">MAENNPLLKEIHTQMEAVRAEFRRELAERMSHLQRENDLLRSQVQSAVSIASNSRSNLRNDLMPVVTRLDLESTPAVTDAPIVTSEPISLTLGLSPAGESQPTVISQVIPYTPLVPETTPIPSIPTCFFPESLRP</sequence>
<dbReference type="EMBL" id="CAMAPE010000001">
    <property type="protein sequence ID" value="CAH9050748.1"/>
    <property type="molecule type" value="Genomic_DNA"/>
</dbReference>
<keyword evidence="2" id="KW-1185">Reference proteome</keyword>
<name>A0A9P0VQL2_CUSEU</name>
<evidence type="ECO:0000313" key="2">
    <source>
        <dbReference type="Proteomes" id="UP001152484"/>
    </source>
</evidence>
<evidence type="ECO:0000313" key="1">
    <source>
        <dbReference type="EMBL" id="CAH9050748.1"/>
    </source>
</evidence>
<protein>
    <submittedName>
        <fullName evidence="1">Uncharacterized protein</fullName>
    </submittedName>
</protein>
<dbReference type="OrthoDB" id="1324266at2759"/>
<gene>
    <name evidence="1" type="ORF">CEURO_LOCUS115</name>
</gene>
<dbReference type="Proteomes" id="UP001152484">
    <property type="component" value="Unassembled WGS sequence"/>
</dbReference>
<accession>A0A9P0VQL2</accession>
<proteinExistence type="predicted"/>
<organism evidence="1 2">
    <name type="scientific">Cuscuta europaea</name>
    <name type="common">European dodder</name>
    <dbReference type="NCBI Taxonomy" id="41803"/>
    <lineage>
        <taxon>Eukaryota</taxon>
        <taxon>Viridiplantae</taxon>
        <taxon>Streptophyta</taxon>
        <taxon>Embryophyta</taxon>
        <taxon>Tracheophyta</taxon>
        <taxon>Spermatophyta</taxon>
        <taxon>Magnoliopsida</taxon>
        <taxon>eudicotyledons</taxon>
        <taxon>Gunneridae</taxon>
        <taxon>Pentapetalae</taxon>
        <taxon>asterids</taxon>
        <taxon>lamiids</taxon>
        <taxon>Solanales</taxon>
        <taxon>Convolvulaceae</taxon>
        <taxon>Cuscuteae</taxon>
        <taxon>Cuscuta</taxon>
        <taxon>Cuscuta subgen. Cuscuta</taxon>
    </lineage>
</organism>
<reference evidence="1" key="1">
    <citation type="submission" date="2022-07" db="EMBL/GenBank/DDBJ databases">
        <authorList>
            <person name="Macas J."/>
            <person name="Novak P."/>
            <person name="Neumann P."/>
        </authorList>
    </citation>
    <scope>NUCLEOTIDE SEQUENCE</scope>
</reference>
<dbReference type="AlphaFoldDB" id="A0A9P0VQL2"/>